<name>A0A2V1APT5_9ASCO</name>
<gene>
    <name evidence="3" type="ORF">CXQ85_001569</name>
</gene>
<comment type="caution">
    <text evidence="3">The sequence shown here is derived from an EMBL/GenBank/DDBJ whole genome shotgun (WGS) entry which is preliminary data.</text>
</comment>
<dbReference type="Gene3D" id="3.40.50.150">
    <property type="entry name" value="Vaccinia Virus protein VP39"/>
    <property type="match status" value="1"/>
</dbReference>
<feature type="region of interest" description="Disordered" evidence="1">
    <location>
        <begin position="203"/>
        <end position="243"/>
    </location>
</feature>
<organism evidence="3 4">
    <name type="scientific">Candidozyma haemuli</name>
    <dbReference type="NCBI Taxonomy" id="45357"/>
    <lineage>
        <taxon>Eukaryota</taxon>
        <taxon>Fungi</taxon>
        <taxon>Dikarya</taxon>
        <taxon>Ascomycota</taxon>
        <taxon>Saccharomycotina</taxon>
        <taxon>Pichiomycetes</taxon>
        <taxon>Metschnikowiaceae</taxon>
        <taxon>Candidozyma</taxon>
    </lineage>
</organism>
<dbReference type="PANTHER" id="PTHR43861:SF1">
    <property type="entry name" value="TRANS-ACONITATE 2-METHYLTRANSFERASE"/>
    <property type="match status" value="1"/>
</dbReference>
<dbReference type="VEuPathDB" id="FungiDB:CXQ85_001569"/>
<sequence length="322" mass="35424">MSHLESIKANKEAFEKFVKEKEDHSFIKVLQYTVAYTLLTFDINSPRKDVSDTEEPVDGELMVKKYEELPHGQFVGNLLRPDSKIIDFACGTGAITEMLAPFIPQAEYVGIDISEDMLGKFDQTAGELKKKLPELKVNSICGDVLADDFDDAALEGSADVVFSSLAFHHLHNYNVVAEKLKTFLKPGGHIVIIDMFSDPAKNHHSLLSKQGHGNHHSHSHGHGHGHEEGQGHGHGHSHGHEEPQLNDEAVKRGVSHHGISNEEMISCLSSGCENVSSTREHHVNLWFDKKMADPDGTRNLPSKDDLVLAPCGLIVGIAQKSA</sequence>
<dbReference type="EMBL" id="PKFO01000001">
    <property type="protein sequence ID" value="PVH19263.1"/>
    <property type="molecule type" value="Genomic_DNA"/>
</dbReference>
<reference evidence="3 4" key="1">
    <citation type="submission" date="2017-12" db="EMBL/GenBank/DDBJ databases">
        <title>Genome Sequence of a Multidrug-Resistant Candida haemulonii Isolate from a Patient with Chronic Leg Ulcers in Israel.</title>
        <authorList>
            <person name="Chow N.A."/>
            <person name="Gade L."/>
            <person name="Batra D."/>
            <person name="Rowe L.A."/>
            <person name="Ben-Ami R."/>
            <person name="Loparev V.N."/>
            <person name="Litvintseva A.P."/>
        </authorList>
    </citation>
    <scope>NUCLEOTIDE SEQUENCE [LARGE SCALE GENOMIC DNA]</scope>
    <source>
        <strain evidence="3 4">B11899</strain>
    </source>
</reference>
<proteinExistence type="predicted"/>
<evidence type="ECO:0000256" key="1">
    <source>
        <dbReference type="SAM" id="MobiDB-lite"/>
    </source>
</evidence>
<dbReference type="Proteomes" id="UP000244309">
    <property type="component" value="Unassembled WGS sequence"/>
</dbReference>
<dbReference type="AlphaFoldDB" id="A0A2V1APT5"/>
<accession>A0A2V1APT5</accession>
<dbReference type="InterPro" id="IPR029063">
    <property type="entry name" value="SAM-dependent_MTases_sf"/>
</dbReference>
<feature type="compositionally biased region" description="Basic residues" evidence="1">
    <location>
        <begin position="203"/>
        <end position="223"/>
    </location>
</feature>
<feature type="domain" description="Methyltransferase type 12" evidence="2">
    <location>
        <begin position="86"/>
        <end position="190"/>
    </location>
</feature>
<keyword evidence="4" id="KW-1185">Reference proteome</keyword>
<dbReference type="SUPFAM" id="SSF53335">
    <property type="entry name" value="S-adenosyl-L-methionine-dependent methyltransferases"/>
    <property type="match status" value="1"/>
</dbReference>
<dbReference type="CDD" id="cd02440">
    <property type="entry name" value="AdoMet_MTases"/>
    <property type="match status" value="1"/>
</dbReference>
<dbReference type="Pfam" id="PF08242">
    <property type="entry name" value="Methyltransf_12"/>
    <property type="match status" value="1"/>
</dbReference>
<evidence type="ECO:0000313" key="3">
    <source>
        <dbReference type="EMBL" id="PVH19263.1"/>
    </source>
</evidence>
<dbReference type="GeneID" id="37006900"/>
<dbReference type="RefSeq" id="XP_025340203.1">
    <property type="nucleotide sequence ID" value="XM_025485272.1"/>
</dbReference>
<evidence type="ECO:0000313" key="4">
    <source>
        <dbReference type="Proteomes" id="UP000244309"/>
    </source>
</evidence>
<dbReference type="OrthoDB" id="3647at2759"/>
<dbReference type="STRING" id="45357.A0A2V1APT5"/>
<protein>
    <recommendedName>
        <fullName evidence="2">Methyltransferase type 12 domain-containing protein</fullName>
    </recommendedName>
</protein>
<dbReference type="PANTHER" id="PTHR43861">
    <property type="entry name" value="TRANS-ACONITATE 2-METHYLTRANSFERASE-RELATED"/>
    <property type="match status" value="1"/>
</dbReference>
<dbReference type="InterPro" id="IPR013217">
    <property type="entry name" value="Methyltransf_12"/>
</dbReference>
<evidence type="ECO:0000259" key="2">
    <source>
        <dbReference type="Pfam" id="PF08242"/>
    </source>
</evidence>